<gene>
    <name evidence="1" type="ORF">METZ01_LOCUS391870</name>
</gene>
<sequence>VSIWFEGYGCTANQGETLEMREHANE</sequence>
<evidence type="ECO:0000313" key="1">
    <source>
        <dbReference type="EMBL" id="SVD39016.1"/>
    </source>
</evidence>
<accession>A0A382UXL9</accession>
<dbReference type="AlphaFoldDB" id="A0A382UXL9"/>
<reference evidence="1" key="1">
    <citation type="submission" date="2018-05" db="EMBL/GenBank/DDBJ databases">
        <authorList>
            <person name="Lanie J.A."/>
            <person name="Ng W.-L."/>
            <person name="Kazmierczak K.M."/>
            <person name="Andrzejewski T.M."/>
            <person name="Davidsen T.M."/>
            <person name="Wayne K.J."/>
            <person name="Tettelin H."/>
            <person name="Glass J.I."/>
            <person name="Rusch D."/>
            <person name="Podicherti R."/>
            <person name="Tsui H.-C.T."/>
            <person name="Winkler M.E."/>
        </authorList>
    </citation>
    <scope>NUCLEOTIDE SEQUENCE</scope>
</reference>
<proteinExistence type="predicted"/>
<name>A0A382UXL9_9ZZZZ</name>
<protein>
    <submittedName>
        <fullName evidence="1">Uncharacterized protein</fullName>
    </submittedName>
</protein>
<feature type="non-terminal residue" evidence="1">
    <location>
        <position position="26"/>
    </location>
</feature>
<feature type="non-terminal residue" evidence="1">
    <location>
        <position position="1"/>
    </location>
</feature>
<organism evidence="1">
    <name type="scientific">marine metagenome</name>
    <dbReference type="NCBI Taxonomy" id="408172"/>
    <lineage>
        <taxon>unclassified sequences</taxon>
        <taxon>metagenomes</taxon>
        <taxon>ecological metagenomes</taxon>
    </lineage>
</organism>
<dbReference type="EMBL" id="UINC01147600">
    <property type="protein sequence ID" value="SVD39016.1"/>
    <property type="molecule type" value="Genomic_DNA"/>
</dbReference>